<evidence type="ECO:0000256" key="1">
    <source>
        <dbReference type="ARBA" id="ARBA00001971"/>
    </source>
</evidence>
<evidence type="ECO:0000256" key="5">
    <source>
        <dbReference type="ARBA" id="ARBA00023002"/>
    </source>
</evidence>
<keyword evidence="12" id="KW-1185">Reference proteome</keyword>
<protein>
    <recommendedName>
        <fullName evidence="13">Cytochrome P450 monooxygenase</fullName>
    </recommendedName>
</protein>
<comment type="similarity">
    <text evidence="2 9">Belongs to the cytochrome P450 family.</text>
</comment>
<feature type="transmembrane region" description="Helical" evidence="10">
    <location>
        <begin position="20"/>
        <end position="40"/>
    </location>
</feature>
<dbReference type="PRINTS" id="PR00385">
    <property type="entry name" value="P450"/>
</dbReference>
<dbReference type="InterPro" id="IPR050121">
    <property type="entry name" value="Cytochrome_P450_monoxygenase"/>
</dbReference>
<keyword evidence="10" id="KW-1133">Transmembrane helix</keyword>
<dbReference type="GO" id="GO:0016705">
    <property type="term" value="F:oxidoreductase activity, acting on paired donors, with incorporation or reduction of molecular oxygen"/>
    <property type="evidence" value="ECO:0007669"/>
    <property type="project" value="InterPro"/>
</dbReference>
<dbReference type="InterPro" id="IPR017972">
    <property type="entry name" value="Cyt_P450_CS"/>
</dbReference>
<dbReference type="PROSITE" id="PS00086">
    <property type="entry name" value="CYTOCHROME_P450"/>
    <property type="match status" value="1"/>
</dbReference>
<evidence type="ECO:0000256" key="2">
    <source>
        <dbReference type="ARBA" id="ARBA00010617"/>
    </source>
</evidence>
<dbReference type="GO" id="GO:0004497">
    <property type="term" value="F:monooxygenase activity"/>
    <property type="evidence" value="ECO:0007669"/>
    <property type="project" value="UniProtKB-KW"/>
</dbReference>
<dbReference type="EMBL" id="JABFAI010000015">
    <property type="protein sequence ID" value="KAF4960705.1"/>
    <property type="molecule type" value="Genomic_DNA"/>
</dbReference>
<keyword evidence="10" id="KW-0472">Membrane</keyword>
<comment type="cofactor">
    <cofactor evidence="1 8">
        <name>heme</name>
        <dbReference type="ChEBI" id="CHEBI:30413"/>
    </cofactor>
</comment>
<keyword evidence="7 9" id="KW-0503">Monooxygenase</keyword>
<dbReference type="OrthoDB" id="1470350at2759"/>
<dbReference type="Proteomes" id="UP000604273">
    <property type="component" value="Unassembled WGS sequence"/>
</dbReference>
<reference evidence="11" key="2">
    <citation type="submission" date="2020-05" db="EMBL/GenBank/DDBJ databases">
        <authorList>
            <person name="Kim H.-S."/>
            <person name="Proctor R.H."/>
            <person name="Brown D.W."/>
        </authorList>
    </citation>
    <scope>NUCLEOTIDE SEQUENCE</scope>
    <source>
        <strain evidence="11">NRRL 45417</strain>
    </source>
</reference>
<dbReference type="AlphaFoldDB" id="A0A8H4TMN6"/>
<evidence type="ECO:0000256" key="10">
    <source>
        <dbReference type="SAM" id="Phobius"/>
    </source>
</evidence>
<dbReference type="Pfam" id="PF00067">
    <property type="entry name" value="p450"/>
    <property type="match status" value="1"/>
</dbReference>
<keyword evidence="6 8" id="KW-0408">Iron</keyword>
<dbReference type="InterPro" id="IPR001128">
    <property type="entry name" value="Cyt_P450"/>
</dbReference>
<dbReference type="InterPro" id="IPR002401">
    <property type="entry name" value="Cyt_P450_E_grp-I"/>
</dbReference>
<keyword evidence="3 8" id="KW-0349">Heme</keyword>
<keyword evidence="10" id="KW-0812">Transmembrane</keyword>
<sequence>MPALLDTVWPVTGLASSTLALFMPLISTTALTVYFVYRLVYNAYFHPLSRHSGPRSWGATRLMYSWELINGRGHKAILALHKQYGDIVRIAPNELSVCSPAMWREVWGRRKTELGEIPKDDIHYAEARTSILGCEKKQHTRFRRILAPGFTGTAVVEQSHFIKKHVDNLFRVLRNHVVAHGQKPIDLSELFDFAMADIASDLSFGDSFDCLNTGKYHRWTQLFNEAHHGHAYAKATQRFPLVTPLLKQLAKNSPLQKRWDENVTATRRLVDRRLLEADRPDFMRSLASVGNTDEKEPLTRDEIQWNAQILMSAAYDTTAVGLTTATYLLAKHPEWAQKVADEVRNAFPSEHDIVGLSTLNLKCLNACIDEGLRLLPPAGSAMPRVVPDPGETVFGEFMPGGTVLTMWMWSTYRNPGNFKDPEDFHPERWLGDPKYDGDRKDVFQPFSFGMRACIGRILARAELGILVGRLLWNFNLQVDPSERENWIDQPNFLLWQKGSLMLNLTPRD</sequence>
<proteinExistence type="inferred from homology"/>
<evidence type="ECO:0000256" key="6">
    <source>
        <dbReference type="ARBA" id="ARBA00023004"/>
    </source>
</evidence>
<dbReference type="Gene3D" id="1.10.630.10">
    <property type="entry name" value="Cytochrome P450"/>
    <property type="match status" value="1"/>
</dbReference>
<dbReference type="PRINTS" id="PR00463">
    <property type="entry name" value="EP450I"/>
</dbReference>
<evidence type="ECO:0000313" key="11">
    <source>
        <dbReference type="EMBL" id="KAF4960705.1"/>
    </source>
</evidence>
<gene>
    <name evidence="11" type="ORF">FGADI_784</name>
</gene>
<reference evidence="11" key="1">
    <citation type="journal article" date="2020" name="BMC Genomics">
        <title>Correction to: Identification and distribution of gene clusters required for synthesis of sphingolipid metabolism inhibitors in diverse species of the filamentous fungus Fusarium.</title>
        <authorList>
            <person name="Kim H.S."/>
            <person name="Lohmar J.M."/>
            <person name="Busman M."/>
            <person name="Brown D.W."/>
            <person name="Naumann T.A."/>
            <person name="Divon H.H."/>
            <person name="Lysoe E."/>
            <person name="Uhlig S."/>
            <person name="Proctor R.H."/>
        </authorList>
    </citation>
    <scope>NUCLEOTIDE SEQUENCE</scope>
    <source>
        <strain evidence="11">NRRL 45417</strain>
    </source>
</reference>
<evidence type="ECO:0000256" key="9">
    <source>
        <dbReference type="RuleBase" id="RU000461"/>
    </source>
</evidence>
<feature type="binding site" description="axial binding residue" evidence="8">
    <location>
        <position position="453"/>
    </location>
    <ligand>
        <name>heme</name>
        <dbReference type="ChEBI" id="CHEBI:30413"/>
    </ligand>
    <ligandPart>
        <name>Fe</name>
        <dbReference type="ChEBI" id="CHEBI:18248"/>
    </ligandPart>
</feature>
<evidence type="ECO:0008006" key="13">
    <source>
        <dbReference type="Google" id="ProtNLM"/>
    </source>
</evidence>
<name>A0A8H4TMN6_9HYPO</name>
<dbReference type="PANTHER" id="PTHR24305">
    <property type="entry name" value="CYTOCHROME P450"/>
    <property type="match status" value="1"/>
</dbReference>
<dbReference type="CDD" id="cd11058">
    <property type="entry name" value="CYP60B-like"/>
    <property type="match status" value="1"/>
</dbReference>
<dbReference type="InterPro" id="IPR036396">
    <property type="entry name" value="Cyt_P450_sf"/>
</dbReference>
<evidence type="ECO:0000313" key="12">
    <source>
        <dbReference type="Proteomes" id="UP000604273"/>
    </source>
</evidence>
<dbReference type="SUPFAM" id="SSF48264">
    <property type="entry name" value="Cytochrome P450"/>
    <property type="match status" value="1"/>
</dbReference>
<comment type="caution">
    <text evidence="11">The sequence shown here is derived from an EMBL/GenBank/DDBJ whole genome shotgun (WGS) entry which is preliminary data.</text>
</comment>
<dbReference type="GO" id="GO:0005506">
    <property type="term" value="F:iron ion binding"/>
    <property type="evidence" value="ECO:0007669"/>
    <property type="project" value="InterPro"/>
</dbReference>
<dbReference type="PANTHER" id="PTHR24305:SF230">
    <property type="entry name" value="P450, PUTATIVE (EUROFUNG)-RELATED"/>
    <property type="match status" value="1"/>
</dbReference>
<dbReference type="GO" id="GO:0020037">
    <property type="term" value="F:heme binding"/>
    <property type="evidence" value="ECO:0007669"/>
    <property type="project" value="InterPro"/>
</dbReference>
<keyword evidence="5 9" id="KW-0560">Oxidoreductase</keyword>
<evidence type="ECO:0000256" key="4">
    <source>
        <dbReference type="ARBA" id="ARBA00022723"/>
    </source>
</evidence>
<accession>A0A8H4TMN6</accession>
<evidence type="ECO:0000256" key="7">
    <source>
        <dbReference type="ARBA" id="ARBA00023033"/>
    </source>
</evidence>
<evidence type="ECO:0000256" key="3">
    <source>
        <dbReference type="ARBA" id="ARBA00022617"/>
    </source>
</evidence>
<keyword evidence="4 8" id="KW-0479">Metal-binding</keyword>
<evidence type="ECO:0000256" key="8">
    <source>
        <dbReference type="PIRSR" id="PIRSR602401-1"/>
    </source>
</evidence>
<organism evidence="11 12">
    <name type="scientific">Fusarium gaditjirri</name>
    <dbReference type="NCBI Taxonomy" id="282569"/>
    <lineage>
        <taxon>Eukaryota</taxon>
        <taxon>Fungi</taxon>
        <taxon>Dikarya</taxon>
        <taxon>Ascomycota</taxon>
        <taxon>Pezizomycotina</taxon>
        <taxon>Sordariomycetes</taxon>
        <taxon>Hypocreomycetidae</taxon>
        <taxon>Hypocreales</taxon>
        <taxon>Nectriaceae</taxon>
        <taxon>Fusarium</taxon>
        <taxon>Fusarium nisikadoi species complex</taxon>
    </lineage>
</organism>